<dbReference type="PANTHER" id="PTHR43096:SF52">
    <property type="entry name" value="DNAJ HOMOLOG 1, MITOCHONDRIAL-RELATED"/>
    <property type="match status" value="1"/>
</dbReference>
<dbReference type="InterPro" id="IPR036869">
    <property type="entry name" value="J_dom_sf"/>
</dbReference>
<organism evidence="7 8">
    <name type="scientific">Pseudomonas fontis</name>
    <dbReference type="NCBI Taxonomy" id="2942633"/>
    <lineage>
        <taxon>Bacteria</taxon>
        <taxon>Pseudomonadati</taxon>
        <taxon>Pseudomonadota</taxon>
        <taxon>Gammaproteobacteria</taxon>
        <taxon>Pseudomonadales</taxon>
        <taxon>Pseudomonadaceae</taxon>
        <taxon>Pseudomonas</taxon>
    </lineage>
</organism>
<feature type="domain" description="J" evidence="6">
    <location>
        <begin position="5"/>
        <end position="69"/>
    </location>
</feature>
<evidence type="ECO:0000259" key="6">
    <source>
        <dbReference type="PROSITE" id="PS50076"/>
    </source>
</evidence>
<evidence type="ECO:0000256" key="2">
    <source>
        <dbReference type="ARBA" id="ARBA00023125"/>
    </source>
</evidence>
<evidence type="ECO:0000256" key="1">
    <source>
        <dbReference type="ARBA" id="ARBA00022490"/>
    </source>
</evidence>
<dbReference type="HAMAP" id="MF_01154">
    <property type="entry name" value="CbpA"/>
    <property type="match status" value="1"/>
</dbReference>
<dbReference type="Gene3D" id="1.10.287.110">
    <property type="entry name" value="DnaJ domain"/>
    <property type="match status" value="1"/>
</dbReference>
<dbReference type="InterPro" id="IPR001623">
    <property type="entry name" value="DnaJ_domain"/>
</dbReference>
<dbReference type="RefSeq" id="WP_273910784.1">
    <property type="nucleotide sequence ID" value="NZ_JAMDGX010000034.1"/>
</dbReference>
<sequence length="324" mass="35268">MDFKDYYKILGVEPTADDKAIKTAYRKLARKYHPDVSKERDAEDKFKEANEAYEALSSPEKRAEYDELRKYGQHGRPFQGPPGWQSRGGAGAGGDGGFGGGGDFSDFFSSIFGSAGRGGNGNPFGRGQQQSAGRRGQDVEMELAIFLEETLSNESKKISFQVPQYNAAGQRTGDTTKTLNVKIPAGVTDGERIRLKGQGAPGVGGGANGDLYLIIRLAPHPLFDVEDHDLIITVPLAPWEAALGTKVEMPTLTGKVNLTIRPDSQSGQRLRIKGMGLSNKQGQRGDLYAQLKVVMPAQSDEATRELWSKLSEKAGFNPRTQWSK</sequence>
<feature type="region of interest" description="Disordered" evidence="5">
    <location>
        <begin position="118"/>
        <end position="137"/>
    </location>
</feature>
<evidence type="ECO:0000256" key="3">
    <source>
        <dbReference type="ARBA" id="ARBA00023186"/>
    </source>
</evidence>
<dbReference type="EMBL" id="JAMDGY010000061">
    <property type="protein sequence ID" value="MDD0992679.1"/>
    <property type="molecule type" value="Genomic_DNA"/>
</dbReference>
<dbReference type="InterPro" id="IPR002939">
    <property type="entry name" value="DnaJ_C"/>
</dbReference>
<dbReference type="InterPro" id="IPR023859">
    <property type="entry name" value="DNA-bd_curved-DNA"/>
</dbReference>
<keyword evidence="8" id="KW-1185">Reference proteome</keyword>
<dbReference type="SMART" id="SM00271">
    <property type="entry name" value="DnaJ"/>
    <property type="match status" value="1"/>
</dbReference>
<proteinExistence type="inferred from homology"/>
<dbReference type="SUPFAM" id="SSF49493">
    <property type="entry name" value="HSP40/DnaJ peptide-binding domain"/>
    <property type="match status" value="2"/>
</dbReference>
<dbReference type="SUPFAM" id="SSF46565">
    <property type="entry name" value="Chaperone J-domain"/>
    <property type="match status" value="1"/>
</dbReference>
<dbReference type="GO" id="GO:0003677">
    <property type="term" value="F:DNA binding"/>
    <property type="evidence" value="ECO:0007669"/>
    <property type="project" value="UniProtKB-KW"/>
</dbReference>
<dbReference type="CDD" id="cd06257">
    <property type="entry name" value="DnaJ"/>
    <property type="match status" value="1"/>
</dbReference>
<keyword evidence="3 4" id="KW-0143">Chaperone</keyword>
<dbReference type="Proteomes" id="UP001148203">
    <property type="component" value="Unassembled WGS sequence"/>
</dbReference>
<dbReference type="Pfam" id="PF01556">
    <property type="entry name" value="DnaJ_C"/>
    <property type="match status" value="1"/>
</dbReference>
<evidence type="ECO:0000313" key="8">
    <source>
        <dbReference type="Proteomes" id="UP001148203"/>
    </source>
</evidence>
<comment type="subcellular location">
    <subcellularLocation>
        <location evidence="4">Cytoplasm</location>
        <location evidence="4">Nucleoid</location>
    </subcellularLocation>
</comment>
<comment type="caution">
    <text evidence="7">The sequence shown here is derived from an EMBL/GenBank/DDBJ whole genome shotgun (WGS) entry which is preliminary data.</text>
</comment>
<dbReference type="Pfam" id="PF00226">
    <property type="entry name" value="DnaJ"/>
    <property type="match status" value="1"/>
</dbReference>
<gene>
    <name evidence="4 7" type="primary">cbpA</name>
    <name evidence="7" type="ORF">M5G11_19300</name>
</gene>
<dbReference type="CDD" id="cd10747">
    <property type="entry name" value="DnaJ_C"/>
    <property type="match status" value="1"/>
</dbReference>
<dbReference type="NCBIfam" id="NF007618">
    <property type="entry name" value="PRK10266.1"/>
    <property type="match status" value="1"/>
</dbReference>
<keyword evidence="2 4" id="KW-0238">DNA-binding</keyword>
<evidence type="ECO:0000313" key="7">
    <source>
        <dbReference type="EMBL" id="MDD0992679.1"/>
    </source>
</evidence>
<accession>A0ABT5NWV7</accession>
<dbReference type="PRINTS" id="PR00625">
    <property type="entry name" value="JDOMAIN"/>
</dbReference>
<evidence type="ECO:0000256" key="4">
    <source>
        <dbReference type="HAMAP-Rule" id="MF_01154"/>
    </source>
</evidence>
<feature type="compositionally biased region" description="Gly residues" evidence="5">
    <location>
        <begin position="86"/>
        <end position="96"/>
    </location>
</feature>
<feature type="region of interest" description="Disordered" evidence="5">
    <location>
        <begin position="72"/>
        <end position="96"/>
    </location>
</feature>
<dbReference type="PROSITE" id="PS50076">
    <property type="entry name" value="DNAJ_2"/>
    <property type="match status" value="1"/>
</dbReference>
<keyword evidence="1 4" id="KW-0963">Cytoplasm</keyword>
<dbReference type="Gene3D" id="2.60.260.20">
    <property type="entry name" value="Urease metallochaperone UreE, N-terminal domain"/>
    <property type="match status" value="2"/>
</dbReference>
<protein>
    <recommendedName>
        <fullName evidence="4">Curved DNA-binding protein</fullName>
    </recommendedName>
</protein>
<reference evidence="7 8" key="1">
    <citation type="submission" date="2022-05" db="EMBL/GenBank/DDBJ databases">
        <title>Novel Pseudomonas spp. Isolated from a Rainbow Trout Aquaculture Facility.</title>
        <authorList>
            <person name="Testerman T."/>
            <person name="Graf J."/>
        </authorList>
    </citation>
    <scope>NUCLEOTIDE SEQUENCE [LARGE SCALE GENOMIC DNA]</scope>
    <source>
        <strain evidence="7 8">ID681</strain>
    </source>
</reference>
<name>A0ABT5NWV7_9PSED</name>
<dbReference type="Gene3D" id="1.20.5.460">
    <property type="entry name" value="Single helix bin"/>
    <property type="match status" value="1"/>
</dbReference>
<comment type="function">
    <text evidence="4">DNA-binding protein that preferentially recognizes a curved DNA sequence. It is probably a functional analog of DnaJ; displays overlapping activities with DnaJ, but functions under different conditions, probably acting as a molecular chaperone in an adaptive response to environmental stresses other than heat shock. Lacks autonomous chaperone activity; binds native substrates and targets them for recognition by DnaK. Its activity is inhibited by the binding of CbpM.</text>
</comment>
<feature type="compositionally biased region" description="Low complexity" evidence="5">
    <location>
        <begin position="125"/>
        <end position="134"/>
    </location>
</feature>
<dbReference type="PANTHER" id="PTHR43096">
    <property type="entry name" value="DNAJ HOMOLOG 1, MITOCHONDRIAL-RELATED"/>
    <property type="match status" value="1"/>
</dbReference>
<dbReference type="InterPro" id="IPR008971">
    <property type="entry name" value="HSP40/DnaJ_pept-bd"/>
</dbReference>
<evidence type="ECO:0000256" key="5">
    <source>
        <dbReference type="SAM" id="MobiDB-lite"/>
    </source>
</evidence>